<gene>
    <name evidence="4" type="ORF">ACHE_31182S</name>
</gene>
<dbReference type="InterPro" id="IPR036380">
    <property type="entry name" value="Isochorismatase-like_sf"/>
</dbReference>
<name>A0A7R7VM54_ASPCH</name>
<evidence type="ECO:0000313" key="5">
    <source>
        <dbReference type="Proteomes" id="UP000637239"/>
    </source>
</evidence>
<dbReference type="EMBL" id="AP024418">
    <property type="protein sequence ID" value="BCR87195.1"/>
    <property type="molecule type" value="Genomic_DNA"/>
</dbReference>
<sequence length="208" mass="23126">MASVTNGTLSFGDNYAVLNLDWMSVLINAAKDTHEGQAMIKNCSKWNDAVHQKSPRPLTVFSTLSFNPGQPEVQPNSPFANLIVPYGEFRNGSPEVQIDGHFKVDEEDVVLQKTRWSATMGNALEQILKARNIKTVIISGLTLSGVVMSTIYRLFDLDYNIYVIRDNVLELPVDQTPAFSEVMLEMLLPKMNIKVVSIEEALGALEHS</sequence>
<evidence type="ECO:0000256" key="2">
    <source>
        <dbReference type="ARBA" id="ARBA00022801"/>
    </source>
</evidence>
<dbReference type="InterPro" id="IPR050272">
    <property type="entry name" value="Isochorismatase-like_hydrls"/>
</dbReference>
<dbReference type="PANTHER" id="PTHR43540:SF1">
    <property type="entry name" value="ISOCHORISMATASE HYDROLASE"/>
    <property type="match status" value="1"/>
</dbReference>
<dbReference type="AlphaFoldDB" id="A0A7R7VM54"/>
<organism evidence="4 5">
    <name type="scientific">Aspergillus chevalieri</name>
    <name type="common">Eurotium chevalieri</name>
    <dbReference type="NCBI Taxonomy" id="182096"/>
    <lineage>
        <taxon>Eukaryota</taxon>
        <taxon>Fungi</taxon>
        <taxon>Dikarya</taxon>
        <taxon>Ascomycota</taxon>
        <taxon>Pezizomycotina</taxon>
        <taxon>Eurotiomycetes</taxon>
        <taxon>Eurotiomycetidae</taxon>
        <taxon>Eurotiales</taxon>
        <taxon>Aspergillaceae</taxon>
        <taxon>Aspergillus</taxon>
        <taxon>Aspergillus subgen. Aspergillus</taxon>
    </lineage>
</organism>
<keyword evidence="2" id="KW-0378">Hydrolase</keyword>
<dbReference type="Gene3D" id="3.40.50.850">
    <property type="entry name" value="Isochorismatase-like"/>
    <property type="match status" value="1"/>
</dbReference>
<keyword evidence="5" id="KW-1185">Reference proteome</keyword>
<protein>
    <recommendedName>
        <fullName evidence="3">Isochorismatase-like domain-containing protein</fullName>
    </recommendedName>
</protein>
<reference evidence="4" key="2">
    <citation type="submission" date="2021-02" db="EMBL/GenBank/DDBJ databases">
        <title>Aspergillus chevalieri M1 genome sequence.</title>
        <authorList>
            <person name="Kadooka C."/>
            <person name="Mori K."/>
            <person name="Futagami T."/>
        </authorList>
    </citation>
    <scope>NUCLEOTIDE SEQUENCE</scope>
    <source>
        <strain evidence="4">M1</strain>
    </source>
</reference>
<dbReference type="Proteomes" id="UP000637239">
    <property type="component" value="Chromosome 3"/>
</dbReference>
<dbReference type="PANTHER" id="PTHR43540">
    <property type="entry name" value="PEROXYUREIDOACRYLATE/UREIDOACRYLATE AMIDOHYDROLASE-RELATED"/>
    <property type="match status" value="1"/>
</dbReference>
<dbReference type="InterPro" id="IPR000868">
    <property type="entry name" value="Isochorismatase-like_dom"/>
</dbReference>
<accession>A0A7R7VM54</accession>
<evidence type="ECO:0000256" key="1">
    <source>
        <dbReference type="ARBA" id="ARBA00006336"/>
    </source>
</evidence>
<proteinExistence type="inferred from homology"/>
<dbReference type="RefSeq" id="XP_043135717.1">
    <property type="nucleotide sequence ID" value="XM_043277883.1"/>
</dbReference>
<feature type="domain" description="Isochorismatase-like" evidence="3">
    <location>
        <begin position="16"/>
        <end position="183"/>
    </location>
</feature>
<dbReference type="KEGG" id="ache:ACHE_31182S"/>
<dbReference type="Pfam" id="PF00857">
    <property type="entry name" value="Isochorismatase"/>
    <property type="match status" value="1"/>
</dbReference>
<dbReference type="GeneID" id="66981554"/>
<dbReference type="GO" id="GO:0016787">
    <property type="term" value="F:hydrolase activity"/>
    <property type="evidence" value="ECO:0007669"/>
    <property type="project" value="UniProtKB-KW"/>
</dbReference>
<evidence type="ECO:0000259" key="3">
    <source>
        <dbReference type="Pfam" id="PF00857"/>
    </source>
</evidence>
<reference evidence="4" key="1">
    <citation type="submission" date="2021-01" db="EMBL/GenBank/DDBJ databases">
        <authorList>
            <consortium name="Aspergillus chevalieri M1 genome sequencing consortium"/>
            <person name="Kazuki M."/>
            <person name="Futagami T."/>
        </authorList>
    </citation>
    <scope>NUCLEOTIDE SEQUENCE</scope>
    <source>
        <strain evidence="4">M1</strain>
    </source>
</reference>
<evidence type="ECO:0000313" key="4">
    <source>
        <dbReference type="EMBL" id="BCR87195.1"/>
    </source>
</evidence>
<comment type="similarity">
    <text evidence="1">Belongs to the isochorismatase family.</text>
</comment>
<dbReference type="SUPFAM" id="SSF52499">
    <property type="entry name" value="Isochorismatase-like hydrolases"/>
    <property type="match status" value="1"/>
</dbReference>